<evidence type="ECO:0000256" key="5">
    <source>
        <dbReference type="ARBA" id="ARBA00022475"/>
    </source>
</evidence>
<dbReference type="Proteomes" id="UP000070282">
    <property type="component" value="Unassembled WGS sequence"/>
</dbReference>
<dbReference type="InterPro" id="IPR050321">
    <property type="entry name" value="Glycosyltr_2/OpgH_subfam"/>
</dbReference>
<dbReference type="InterPro" id="IPR029044">
    <property type="entry name" value="Nucleotide-diphossugar_trans"/>
</dbReference>
<feature type="transmembrane region" description="Helical" evidence="13">
    <location>
        <begin position="415"/>
        <end position="439"/>
    </location>
</feature>
<dbReference type="NCBIfam" id="NF003962">
    <property type="entry name" value="PRK05454.2-5"/>
    <property type="match status" value="1"/>
</dbReference>
<dbReference type="RefSeq" id="WP_061331388.1">
    <property type="nucleotide sequence ID" value="NZ_LOCO01000003.1"/>
</dbReference>
<dbReference type="Pfam" id="PF13632">
    <property type="entry name" value="Glyco_trans_2_3"/>
    <property type="match status" value="1"/>
</dbReference>
<evidence type="ECO:0000313" key="17">
    <source>
        <dbReference type="Proteomes" id="UP000070282"/>
    </source>
</evidence>
<dbReference type="GO" id="GO:0005886">
    <property type="term" value="C:plasma membrane"/>
    <property type="evidence" value="ECO:0007669"/>
    <property type="project" value="UniProtKB-SubCell"/>
</dbReference>
<keyword evidence="17" id="KW-1185">Reference proteome</keyword>
<evidence type="ECO:0000256" key="10">
    <source>
        <dbReference type="ARBA" id="ARBA00022989"/>
    </source>
</evidence>
<organism evidence="16 17">
    <name type="scientific">Marinobacter excellens LAMA 842</name>
    <dbReference type="NCBI Taxonomy" id="1306954"/>
    <lineage>
        <taxon>Bacteria</taxon>
        <taxon>Pseudomonadati</taxon>
        <taxon>Pseudomonadota</taxon>
        <taxon>Gammaproteobacteria</taxon>
        <taxon>Pseudomonadales</taxon>
        <taxon>Marinobacteraceae</taxon>
        <taxon>Marinobacter</taxon>
    </lineage>
</organism>
<dbReference type="CDD" id="cd04191">
    <property type="entry name" value="Glucan_BSP_MdoH"/>
    <property type="match status" value="1"/>
</dbReference>
<feature type="transmembrane region" description="Helical" evidence="13">
    <location>
        <begin position="368"/>
        <end position="395"/>
    </location>
</feature>
<evidence type="ECO:0000313" key="15">
    <source>
        <dbReference type="EMBL" id="KXO10844.1"/>
    </source>
</evidence>
<comment type="caution">
    <text evidence="16">The sequence shown here is derived from an EMBL/GenBank/DDBJ whole genome shotgun (WGS) entry which is preliminary data.</text>
</comment>
<evidence type="ECO:0000256" key="13">
    <source>
        <dbReference type="SAM" id="Phobius"/>
    </source>
</evidence>
<accession>A0A137SGE4</accession>
<feature type="transmembrane region" description="Helical" evidence="13">
    <location>
        <begin position="45"/>
        <end position="73"/>
    </location>
</feature>
<evidence type="ECO:0000256" key="3">
    <source>
        <dbReference type="ARBA" id="ARBA00009337"/>
    </source>
</evidence>
<dbReference type="GO" id="GO:0016758">
    <property type="term" value="F:hexosyltransferase activity"/>
    <property type="evidence" value="ECO:0007669"/>
    <property type="project" value="TreeGrafter"/>
</dbReference>
<dbReference type="EMBL" id="LOCO01000005">
    <property type="protein sequence ID" value="KXO10844.1"/>
    <property type="molecule type" value="Genomic_DNA"/>
</dbReference>
<proteinExistence type="inferred from homology"/>
<evidence type="ECO:0000256" key="4">
    <source>
        <dbReference type="ARBA" id="ARBA00020585"/>
    </source>
</evidence>
<evidence type="ECO:0000256" key="8">
    <source>
        <dbReference type="ARBA" id="ARBA00022679"/>
    </source>
</evidence>
<keyword evidence="11 13" id="KW-0472">Membrane</keyword>
<dbReference type="AlphaFoldDB" id="A0A137SGE4"/>
<keyword evidence="6" id="KW-0997">Cell inner membrane</keyword>
<gene>
    <name evidence="15" type="ORF">J122_1479</name>
    <name evidence="16" type="ORF">J122_971</name>
</gene>
<evidence type="ECO:0000256" key="1">
    <source>
        <dbReference type="ARBA" id="ARBA00004429"/>
    </source>
</evidence>
<comment type="pathway">
    <text evidence="2">Glycan metabolism; osmoregulated periplasmic glucan (OPG) biosynthesis.</text>
</comment>
<evidence type="ECO:0000256" key="2">
    <source>
        <dbReference type="ARBA" id="ARBA00005001"/>
    </source>
</evidence>
<dbReference type="EMBL" id="LOCO01000003">
    <property type="protein sequence ID" value="KXO11509.1"/>
    <property type="molecule type" value="Genomic_DNA"/>
</dbReference>
<feature type="domain" description="Glycosyltransferase 2-like" evidence="14">
    <location>
        <begin position="198"/>
        <end position="395"/>
    </location>
</feature>
<reference evidence="17" key="2">
    <citation type="submission" date="2015-12" db="EMBL/GenBank/DDBJ databases">
        <authorList>
            <person name="Lima A."/>
            <person name="Farahani Zayas N."/>
            <person name="Castro Da Silva M.A."/>
            <person name="Cabral A."/>
            <person name="Pessatti M.L."/>
        </authorList>
    </citation>
    <scope>NUCLEOTIDE SEQUENCE [LARGE SCALE GENOMIC DNA]</scope>
    <source>
        <strain evidence="17">LAMA 842</strain>
    </source>
</reference>
<evidence type="ECO:0000256" key="12">
    <source>
        <dbReference type="SAM" id="MobiDB-lite"/>
    </source>
</evidence>
<keyword evidence="5" id="KW-1003">Cell membrane</keyword>
<evidence type="ECO:0000256" key="11">
    <source>
        <dbReference type="ARBA" id="ARBA00023136"/>
    </source>
</evidence>
<keyword evidence="8 16" id="KW-0808">Transferase</keyword>
<keyword evidence="9 13" id="KW-0812">Transmembrane</keyword>
<comment type="subcellular location">
    <subcellularLocation>
        <location evidence="1">Cell inner membrane</location>
        <topology evidence="1">Multi-pass membrane protein</topology>
    </subcellularLocation>
</comment>
<sequence length="702" mass="77586">MTEPRWQTVAYKRRALLALLVLGQTTFGVWLLSHSLSMTQQGWPAVLLVVLFSILFTWIGLGFWTAVFGFAMLRRGGDPHSLSRRFSGCAGAGSFKGRLALVMPVCHEPVQRSLGNLQAVYQELEDKGWHNQLDVYVLSDSQDPEVWLEEQATCAELSAGMAAGNRLFYRRRRVNLNFKSGNIADFLRRWGARYRYMVVLDADSLLTASAIEKLVQLMEQRPRAGIIQTAPRLVRADTRFARLQQFANRCYGRIHSAGLAAIQLGDANYWGHNAIIRVAPFMAHCGLRKLRGWGLFRGPILSHDYLESALMGRAGFEVWLEPAIAGSYEESPPTLGDDLIRDRRWCRGNLQHLVPLLTMTKLRFAHRLALLTGILAYLASPLWLAFLALSGYLAMAGTPVSQPLPGLIGVSSTGWNLAGACLIGLTVTTLLGPRILALVDQCLARRERLFGGRWRMAASTVIETLISLILAPIRMIAHSGHVAGAVVNSSLRWQGQNRTGAGGLEEALQHFARPALVCAGVLILIQWFSPNLTLWALPVTIPVLIAPLLTVWLAGKRTGQQMVIPEQASPVPVIARASMDHPQNNRLPSLSWFEQTVLSPRYHCWRQRQPGPSGGSKQRVLNALVNQCAAQGPDALTSSQISLLCDHPKAMQSLHLKAWQSEPDSPWGRALARLSLNLSPIQTATHTHRNQPEHSPWIGVAS</sequence>
<keyword evidence="7 16" id="KW-0328">Glycosyltransferase</keyword>
<dbReference type="PANTHER" id="PTHR43867:SF5">
    <property type="entry name" value="GLUCANS BIOSYNTHESIS GLUCOSYLTRANSFERASE H"/>
    <property type="match status" value="1"/>
</dbReference>
<name>A0A137SGE4_9GAMM</name>
<feature type="region of interest" description="Disordered" evidence="12">
    <location>
        <begin position="683"/>
        <end position="702"/>
    </location>
</feature>
<dbReference type="SUPFAM" id="SSF53448">
    <property type="entry name" value="Nucleotide-diphospho-sugar transferases"/>
    <property type="match status" value="1"/>
</dbReference>
<evidence type="ECO:0000313" key="16">
    <source>
        <dbReference type="EMBL" id="KXO11509.1"/>
    </source>
</evidence>
<feature type="transmembrane region" description="Helical" evidence="13">
    <location>
        <begin position="15"/>
        <end position="33"/>
    </location>
</feature>
<protein>
    <recommendedName>
        <fullName evidence="4">Glucans biosynthesis glucosyltransferase H</fullName>
    </recommendedName>
</protein>
<reference evidence="16" key="1">
    <citation type="submission" date="2015-12" db="EMBL/GenBank/DDBJ databases">
        <authorList>
            <person name="Shamseldin A."/>
            <person name="Moawad H."/>
            <person name="Abd El-Rahim W.M."/>
            <person name="Sadowsky M.J."/>
        </authorList>
    </citation>
    <scope>NUCLEOTIDE SEQUENCE [LARGE SCALE GENOMIC DNA]</scope>
    <source>
        <strain evidence="16">LAMA 842</strain>
    </source>
</reference>
<keyword evidence="10 13" id="KW-1133">Transmembrane helix</keyword>
<evidence type="ECO:0000256" key="9">
    <source>
        <dbReference type="ARBA" id="ARBA00022692"/>
    </source>
</evidence>
<dbReference type="Gene3D" id="3.90.550.10">
    <property type="entry name" value="Spore Coat Polysaccharide Biosynthesis Protein SpsA, Chain A"/>
    <property type="match status" value="1"/>
</dbReference>
<dbReference type="PATRIC" id="fig|1306954.6.peg.2518"/>
<feature type="transmembrane region" description="Helical" evidence="13">
    <location>
        <begin position="535"/>
        <end position="554"/>
    </location>
</feature>
<dbReference type="PANTHER" id="PTHR43867">
    <property type="entry name" value="CELLULOSE SYNTHASE CATALYTIC SUBUNIT A [UDP-FORMING]"/>
    <property type="match status" value="1"/>
</dbReference>
<dbReference type="InterPro" id="IPR001173">
    <property type="entry name" value="Glyco_trans_2-like"/>
</dbReference>
<evidence type="ECO:0000256" key="7">
    <source>
        <dbReference type="ARBA" id="ARBA00022676"/>
    </source>
</evidence>
<evidence type="ECO:0000259" key="14">
    <source>
        <dbReference type="Pfam" id="PF13632"/>
    </source>
</evidence>
<comment type="similarity">
    <text evidence="3">Belongs to the glycosyltransferase 2 family. OpgH subfamily.</text>
</comment>
<evidence type="ECO:0000256" key="6">
    <source>
        <dbReference type="ARBA" id="ARBA00022519"/>
    </source>
</evidence>
<dbReference type="NCBIfam" id="NF003958">
    <property type="entry name" value="PRK05454.2-1"/>
    <property type="match status" value="1"/>
</dbReference>